<keyword evidence="3 9" id="KW-0808">Transferase</keyword>
<dbReference type="PATRIC" id="fig|1735161.3.peg.52"/>
<dbReference type="InterPro" id="IPR001173">
    <property type="entry name" value="Glyco_trans_2-like"/>
</dbReference>
<dbReference type="GO" id="GO:0005886">
    <property type="term" value="C:plasma membrane"/>
    <property type="evidence" value="ECO:0007669"/>
    <property type="project" value="TreeGrafter"/>
</dbReference>
<dbReference type="Proteomes" id="UP000069135">
    <property type="component" value="Chromosome"/>
</dbReference>
<sequence>MACQSRNAKGILSPVLSLIIPVFNEAPNLWPLYREINEVLARLHQAAEILIIDDASTDRTPEVIRELKSADPRIRGFRLQANSDKGGALAVGFAEARGEIFITLDGDLQNDPADIPLLLAALEQGADLAIGWRKKRADSLMKRLSSCLFNCCVSVVFRKRLHDANTGLKAIHREVALSVPLADGLFRFFPFVLARRGLTVAEVPVHHRPRRSGRTKFRFSRRVLSLGKLPQALQTARATQQENPPHYTAF</sequence>
<accession>A0A0S1SFW9</accession>
<accession>A0A0S1SS41</accession>
<keyword evidence="6" id="KW-1133">Transmembrane helix</keyword>
<reference evidence="9 10" key="2">
    <citation type="journal article" date="2016" name="PeerJ">
        <title>Analysis of five complete genome sequences for members of the class Peribacteria in the recently recognized Peregrinibacteria bacterial phylum.</title>
        <authorList>
            <person name="Anantharaman K."/>
            <person name="Brown C.T."/>
            <person name="Burstein D."/>
            <person name="Castelle C.J."/>
            <person name="Probst A.J."/>
            <person name="Thomas B.C."/>
            <person name="Williams K.H."/>
            <person name="Banfield J.F."/>
        </authorList>
    </citation>
    <scope>NUCLEOTIDE SEQUENCE [LARGE SCALE GENOMIC DNA]</scope>
    <source>
        <strain evidence="9">RIFOXYD1_FULL_PER-ii_59_16</strain>
    </source>
</reference>
<keyword evidence="2" id="KW-0328">Glycosyltransferase</keyword>
<evidence type="ECO:0000259" key="8">
    <source>
        <dbReference type="Pfam" id="PF00535"/>
    </source>
</evidence>
<accession>A0A0S1STI1</accession>
<evidence type="ECO:0000256" key="1">
    <source>
        <dbReference type="ARBA" id="ARBA00022475"/>
    </source>
</evidence>
<evidence type="ECO:0000313" key="10">
    <source>
        <dbReference type="Proteomes" id="UP000069135"/>
    </source>
</evidence>
<dbReference type="KEGG" id="prf:PeribacterA2_0052"/>
<keyword evidence="4" id="KW-0812">Transmembrane</keyword>
<dbReference type="Pfam" id="PF00535">
    <property type="entry name" value="Glycos_transf_2"/>
    <property type="match status" value="1"/>
</dbReference>
<dbReference type="CDD" id="cd04187">
    <property type="entry name" value="DPM1_like_bac"/>
    <property type="match status" value="1"/>
</dbReference>
<dbReference type="EMBL" id="CP013065">
    <property type="protein sequence ID" value="ALM12756.1"/>
    <property type="molecule type" value="Genomic_DNA"/>
</dbReference>
<gene>
    <name evidence="9" type="ORF">PeribacterD1_0052</name>
</gene>
<dbReference type="PANTHER" id="PTHR48090">
    <property type="entry name" value="UNDECAPRENYL-PHOSPHATE 4-DEOXY-4-FORMAMIDO-L-ARABINOSE TRANSFERASE-RELATED"/>
    <property type="match status" value="1"/>
</dbReference>
<evidence type="ECO:0000256" key="3">
    <source>
        <dbReference type="ARBA" id="ARBA00022679"/>
    </source>
</evidence>
<dbReference type="GO" id="GO:0016757">
    <property type="term" value="F:glycosyltransferase activity"/>
    <property type="evidence" value="ECO:0007669"/>
    <property type="project" value="UniProtKB-KW"/>
</dbReference>
<dbReference type="AlphaFoldDB" id="A0A0S1STI1"/>
<keyword evidence="1" id="KW-1003">Cell membrane</keyword>
<proteinExistence type="predicted"/>
<dbReference type="STRING" id="1735162.PeribacterB2_0052"/>
<name>A0A0S1STI1_9BACT</name>
<dbReference type="InterPro" id="IPR050256">
    <property type="entry name" value="Glycosyltransferase_2"/>
</dbReference>
<evidence type="ECO:0000256" key="2">
    <source>
        <dbReference type="ARBA" id="ARBA00022676"/>
    </source>
</evidence>
<evidence type="ECO:0000256" key="6">
    <source>
        <dbReference type="ARBA" id="ARBA00022989"/>
    </source>
</evidence>
<accession>A0A0S1SJM7</accession>
<evidence type="ECO:0000313" key="9">
    <source>
        <dbReference type="EMBL" id="ALM12756.1"/>
    </source>
</evidence>
<reference evidence="10" key="1">
    <citation type="submission" date="2015-10" db="EMBL/GenBank/DDBJ databases">
        <title>Analysis of five complete genome sequences for members of the class Peribacteria in the recently recognized Peregrinibacteria bacterial phylum.</title>
        <authorList>
            <person name="Anantharaman K."/>
            <person name="Brown C.T."/>
            <person name="Burstein D."/>
            <person name="Castelle C.J."/>
            <person name="Probst A.J."/>
            <person name="Thomas B.C."/>
            <person name="Williams K.H."/>
            <person name="Banfield J.F."/>
        </authorList>
    </citation>
    <scope>NUCLEOTIDE SEQUENCE [LARGE SCALE GENOMIC DNA]</scope>
</reference>
<keyword evidence="5" id="KW-0448">Lipopolysaccharide biosynthesis</keyword>
<evidence type="ECO:0000256" key="5">
    <source>
        <dbReference type="ARBA" id="ARBA00022985"/>
    </source>
</evidence>
<accession>A0A0S1SMD7</accession>
<dbReference type="SUPFAM" id="SSF53448">
    <property type="entry name" value="Nucleotide-diphospho-sugar transferases"/>
    <property type="match status" value="1"/>
</dbReference>
<protein>
    <submittedName>
        <fullName evidence="9">UDP-phosphate 4-deoxy-4-formamido-L-arabinose transferase</fullName>
    </submittedName>
</protein>
<dbReference type="InterPro" id="IPR029044">
    <property type="entry name" value="Nucleotide-diphossugar_trans"/>
</dbReference>
<evidence type="ECO:0000256" key="4">
    <source>
        <dbReference type="ARBA" id="ARBA00022692"/>
    </source>
</evidence>
<keyword evidence="7" id="KW-0472">Membrane</keyword>
<feature type="domain" description="Glycosyltransferase 2-like" evidence="8">
    <location>
        <begin position="17"/>
        <end position="138"/>
    </location>
</feature>
<organism evidence="9 10">
    <name type="scientific">Candidatus Peribacter riflensis</name>
    <dbReference type="NCBI Taxonomy" id="1735162"/>
    <lineage>
        <taxon>Bacteria</taxon>
        <taxon>Candidatus Peregrinibacteriota</taxon>
        <taxon>Candidatus Peribacteria</taxon>
        <taxon>Candidatus Peribacterales</taxon>
        <taxon>Candidatus Peribacteraceae</taxon>
        <taxon>Candidatus Peribacter</taxon>
    </lineage>
</organism>
<dbReference type="Gene3D" id="3.90.550.10">
    <property type="entry name" value="Spore Coat Polysaccharide Biosynthesis Protein SpsA, Chain A"/>
    <property type="match status" value="1"/>
</dbReference>
<dbReference type="PANTHER" id="PTHR48090:SF3">
    <property type="entry name" value="UNDECAPRENYL-PHOSPHATE 4-DEOXY-4-FORMAMIDO-L-ARABINOSE TRANSFERASE"/>
    <property type="match status" value="1"/>
</dbReference>
<dbReference type="GO" id="GO:0009103">
    <property type="term" value="P:lipopolysaccharide biosynthetic process"/>
    <property type="evidence" value="ECO:0007669"/>
    <property type="project" value="UniProtKB-KW"/>
</dbReference>
<evidence type="ECO:0000256" key="7">
    <source>
        <dbReference type="ARBA" id="ARBA00023136"/>
    </source>
</evidence>